<dbReference type="Proteomes" id="UP000001744">
    <property type="component" value="Unassembled WGS sequence"/>
</dbReference>
<organism evidence="3 5">
    <name type="scientific">Schizosaccharomyces japonicus (strain yFS275 / FY16936)</name>
    <name type="common">Fission yeast</name>
    <dbReference type="NCBI Taxonomy" id="402676"/>
    <lineage>
        <taxon>Eukaryota</taxon>
        <taxon>Fungi</taxon>
        <taxon>Dikarya</taxon>
        <taxon>Ascomycota</taxon>
        <taxon>Taphrinomycotina</taxon>
        <taxon>Schizosaccharomycetes</taxon>
        <taxon>Schizosaccharomycetales</taxon>
        <taxon>Schizosaccharomycetaceae</taxon>
        <taxon>Schizosaccharomyces</taxon>
    </lineage>
</organism>
<gene>
    <name evidence="4" type="primary">mmi1</name>
    <name evidence="3" type="ORF">SJAG_02622</name>
</gene>
<dbReference type="AlphaFoldDB" id="B6K0R3"/>
<dbReference type="PROSITE" id="PS50882">
    <property type="entry name" value="YTH"/>
    <property type="match status" value="1"/>
</dbReference>
<dbReference type="GO" id="GO:1990342">
    <property type="term" value="C:heterochromatin island"/>
    <property type="evidence" value="ECO:0007669"/>
    <property type="project" value="EnsemblFungi"/>
</dbReference>
<dbReference type="STRING" id="402676.B6K0R3"/>
<dbReference type="GO" id="GO:0097157">
    <property type="term" value="F:pre-mRNA intronic binding"/>
    <property type="evidence" value="ECO:0007669"/>
    <property type="project" value="EnsemblFungi"/>
</dbReference>
<feature type="domain" description="YTH" evidence="2">
    <location>
        <begin position="340"/>
        <end position="467"/>
    </location>
</feature>
<dbReference type="GO" id="GO:0140517">
    <property type="term" value="F:protein-RNA adaptor activity"/>
    <property type="evidence" value="ECO:0007669"/>
    <property type="project" value="EnsemblFungi"/>
</dbReference>
<feature type="region of interest" description="Disordered" evidence="1">
    <location>
        <begin position="247"/>
        <end position="309"/>
    </location>
</feature>
<dbReference type="GO" id="GO:0033621">
    <property type="term" value="P:nuclear mRNA surveillance of meiosis-specific transcripts"/>
    <property type="evidence" value="ECO:0007669"/>
    <property type="project" value="EnsemblFungi"/>
</dbReference>
<evidence type="ECO:0000256" key="1">
    <source>
        <dbReference type="SAM" id="MobiDB-lite"/>
    </source>
</evidence>
<dbReference type="OrthoDB" id="5312510at2759"/>
<dbReference type="GO" id="GO:0071031">
    <property type="term" value="P:nuclear mRNA surveillance of mRNA 3'-end processing"/>
    <property type="evidence" value="ECO:0007669"/>
    <property type="project" value="EnsemblFungi"/>
</dbReference>
<dbReference type="Pfam" id="PF04146">
    <property type="entry name" value="YTH"/>
    <property type="match status" value="1"/>
</dbReference>
<dbReference type="HOGENOM" id="CLU_570057_0_0_1"/>
<dbReference type="GO" id="GO:1990251">
    <property type="term" value="C:nuclear exosome focus"/>
    <property type="evidence" value="ECO:0007669"/>
    <property type="project" value="EnsemblFungi"/>
</dbReference>
<dbReference type="VEuPathDB" id="FungiDB:SJAG_02622"/>
<dbReference type="InterPro" id="IPR045168">
    <property type="entry name" value="YTH_prot"/>
</dbReference>
<dbReference type="GO" id="GO:0071039">
    <property type="term" value="P:nuclear polyadenylation-dependent CUT catabolic process"/>
    <property type="evidence" value="ECO:0007669"/>
    <property type="project" value="EnsemblFungi"/>
</dbReference>
<evidence type="ECO:0000259" key="2">
    <source>
        <dbReference type="PROSITE" id="PS50882"/>
    </source>
</evidence>
<dbReference type="GO" id="GO:0071030">
    <property type="term" value="P:nuclear mRNA surveillance of spliceosomal pre-mRNA splicing"/>
    <property type="evidence" value="ECO:0007669"/>
    <property type="project" value="EnsemblFungi"/>
</dbReference>
<dbReference type="GO" id="GO:0033620">
    <property type="term" value="C:Mei2 nuclear dot complex"/>
    <property type="evidence" value="ECO:0007669"/>
    <property type="project" value="EnsemblFungi"/>
</dbReference>
<dbReference type="RefSeq" id="XP_002173827.2">
    <property type="nucleotide sequence ID" value="XM_002173791.2"/>
</dbReference>
<dbReference type="OMA" id="SRYFIML"/>
<dbReference type="CDD" id="cd21134">
    <property type="entry name" value="YTH"/>
    <property type="match status" value="1"/>
</dbReference>
<dbReference type="JaponicusDB" id="SJAG_02622">
    <property type="gene designation" value="mmi1"/>
</dbReference>
<dbReference type="PANTHER" id="PTHR12357:SF89">
    <property type="entry name" value="YTH DOMAIN-CONTAINING FAMILY PROTEIN"/>
    <property type="match status" value="1"/>
</dbReference>
<dbReference type="GeneID" id="7047731"/>
<reference evidence="3 5" key="1">
    <citation type="journal article" date="2011" name="Science">
        <title>Comparative functional genomics of the fission yeasts.</title>
        <authorList>
            <person name="Rhind N."/>
            <person name="Chen Z."/>
            <person name="Yassour M."/>
            <person name="Thompson D.A."/>
            <person name="Haas B.J."/>
            <person name="Habib N."/>
            <person name="Wapinski I."/>
            <person name="Roy S."/>
            <person name="Lin M.F."/>
            <person name="Heiman D.I."/>
            <person name="Young S.K."/>
            <person name="Furuya K."/>
            <person name="Guo Y."/>
            <person name="Pidoux A."/>
            <person name="Chen H.M."/>
            <person name="Robbertse B."/>
            <person name="Goldberg J.M."/>
            <person name="Aoki K."/>
            <person name="Bayne E.H."/>
            <person name="Berlin A.M."/>
            <person name="Desjardins C.A."/>
            <person name="Dobbs E."/>
            <person name="Dukaj L."/>
            <person name="Fan L."/>
            <person name="FitzGerald M.G."/>
            <person name="French C."/>
            <person name="Gujja S."/>
            <person name="Hansen K."/>
            <person name="Keifenheim D."/>
            <person name="Levin J.Z."/>
            <person name="Mosher R.A."/>
            <person name="Mueller C.A."/>
            <person name="Pfiffner J."/>
            <person name="Priest M."/>
            <person name="Russ C."/>
            <person name="Smialowska A."/>
            <person name="Swoboda P."/>
            <person name="Sykes S.M."/>
            <person name="Vaughn M."/>
            <person name="Vengrova S."/>
            <person name="Yoder R."/>
            <person name="Zeng Q."/>
            <person name="Allshire R."/>
            <person name="Baulcombe D."/>
            <person name="Birren B.W."/>
            <person name="Brown W."/>
            <person name="Ekwall K."/>
            <person name="Kellis M."/>
            <person name="Leatherwood J."/>
            <person name="Levin H."/>
            <person name="Margalit H."/>
            <person name="Martienssen R."/>
            <person name="Nieduszynski C.A."/>
            <person name="Spatafora J.W."/>
            <person name="Friedman N."/>
            <person name="Dalgaard J.Z."/>
            <person name="Baumann P."/>
            <person name="Niki H."/>
            <person name="Regev A."/>
            <person name="Nusbaum C."/>
        </authorList>
    </citation>
    <scope>NUCLEOTIDE SEQUENCE [LARGE SCALE GENOMIC DNA]</scope>
    <source>
        <strain evidence="5">yFS275 / FY16936</strain>
    </source>
</reference>
<sequence length="479" mass="54104">MSNSNASLQAAAIPSMEALRTLWRNIAPSTSGDSQEARSVWAKHPNDPTVPAAAPAAAGLFSSPLKRGAPDSKEYMDRHVLSEPVSVSSATVYDFYRHCTDYGHSYDWPYFRSLRRELAYRNSVDAAPYPPYRPEPSPRYAVPPYGQRSPTNYPMRYEESLQSAGQPPLKRRTLLSPHLSGMNSRLMMPSRYEDEYYTRPYNYGKAPAQASSFQSTMHSNGYTPARPESVPESAGIHGYHPMRQDAGDSPLFSEPTAHTEGYRDFDPLHGKFAPPSSHSYGIEPYDHKAEPRREKPKTRAPTPPPLDFEHAHEYRNEKGERVSMINPRVILDENGISHRSRYFIMLVDNETAISHAKRSSVWSLKQNYANAISEAYKQEANVYFIFINAKSYNALGYAQLTSDVGTVAKPFWADTTYTNGVNVKWIKTCNLYSNEISEIVSRMDHGARARDGQEMMYDEGSRLCTLINSAIMKRIGRDR</sequence>
<dbReference type="GO" id="GO:2000804">
    <property type="term" value="P:regulation of termination of RNA polymerase II transcription, poly(A)-coupled"/>
    <property type="evidence" value="ECO:0007669"/>
    <property type="project" value="EnsemblFungi"/>
</dbReference>
<protein>
    <submittedName>
        <fullName evidence="3">YTH family protein Mmi1</fullName>
    </submittedName>
</protein>
<dbReference type="GO" id="GO:0003730">
    <property type="term" value="F:mRNA 3'-UTR binding"/>
    <property type="evidence" value="ECO:0007669"/>
    <property type="project" value="EnsemblFungi"/>
</dbReference>
<feature type="compositionally biased region" description="Basic and acidic residues" evidence="1">
    <location>
        <begin position="260"/>
        <end position="269"/>
    </location>
</feature>
<dbReference type="GO" id="GO:1905762">
    <property type="term" value="F:CCR4-NOT complex binding"/>
    <property type="evidence" value="ECO:0007669"/>
    <property type="project" value="EnsemblFungi"/>
</dbReference>
<feature type="compositionally biased region" description="Basic and acidic residues" evidence="1">
    <location>
        <begin position="284"/>
        <end position="293"/>
    </location>
</feature>
<dbReference type="GO" id="GO:0106222">
    <property type="term" value="F:lncRNA binding"/>
    <property type="evidence" value="ECO:0007669"/>
    <property type="project" value="EnsemblFungi"/>
</dbReference>
<dbReference type="InterPro" id="IPR007275">
    <property type="entry name" value="YTH_domain"/>
</dbReference>
<proteinExistence type="predicted"/>
<dbReference type="EMBL" id="KE651166">
    <property type="protein sequence ID" value="EEB07534.2"/>
    <property type="molecule type" value="Genomic_DNA"/>
</dbReference>
<dbReference type="GO" id="GO:1902794">
    <property type="term" value="P:siRNA-independent facultative heterochromatin formation"/>
    <property type="evidence" value="ECO:0007669"/>
    <property type="project" value="EnsemblFungi"/>
</dbReference>
<dbReference type="GO" id="GO:1902801">
    <property type="term" value="P:regulation of siRNA-independent facultative heterochromatin formation"/>
    <property type="evidence" value="ECO:0007669"/>
    <property type="project" value="EnsemblFungi"/>
</dbReference>
<evidence type="ECO:0000313" key="5">
    <source>
        <dbReference type="Proteomes" id="UP000001744"/>
    </source>
</evidence>
<dbReference type="PANTHER" id="PTHR12357">
    <property type="entry name" value="YTH YT521-B HOMOLOGY DOMAIN-CONTAINING"/>
    <property type="match status" value="1"/>
</dbReference>
<keyword evidence="5" id="KW-1185">Reference proteome</keyword>
<dbReference type="eggNOG" id="KOG1901">
    <property type="taxonomic scope" value="Eukaryota"/>
</dbReference>
<name>B6K0R3_SCHJY</name>
<evidence type="ECO:0000313" key="3">
    <source>
        <dbReference type="EMBL" id="EEB07534.2"/>
    </source>
</evidence>
<evidence type="ECO:0000313" key="4">
    <source>
        <dbReference type="JaponicusDB" id="SJAG_02622"/>
    </source>
</evidence>
<dbReference type="GO" id="GO:0180036">
    <property type="term" value="P:nuclear lncRNA surveillance"/>
    <property type="evidence" value="ECO:0007669"/>
    <property type="project" value="EnsemblFungi"/>
</dbReference>
<accession>B6K0R3</accession>
<dbReference type="Gene3D" id="3.10.590.10">
    <property type="entry name" value="ph1033 like domains"/>
    <property type="match status" value="1"/>
</dbReference>